<dbReference type="Pfam" id="PF19512">
    <property type="entry name" value="DUF6046"/>
    <property type="match status" value="1"/>
</dbReference>
<evidence type="ECO:0000313" key="2">
    <source>
        <dbReference type="EMBL" id="KAA6336279.1"/>
    </source>
</evidence>
<proteinExistence type="predicted"/>
<name>A0A5J4RRE0_9ZZZZ</name>
<sequence>MSAFNLETLLRTVIGYKGLPFPGGFFPDKPHQYVADEFSYSGEERSEKTHSDLGSVLRKKDAQGRWYFMPVALEYKGKEYEMPNAVISIRGKKTIVETAMVGRKGTVKELISVSDYEINIAGKVQDTDFPDKGIADLNELYNINESVILKCALTDIFLDDDDMVVIKDIEFAEIGGSETVQVFKMSLVTDRGFELIID</sequence>
<gene>
    <name evidence="2" type="ORF">EZS27_015566</name>
</gene>
<feature type="domain" description="DUF6046" evidence="1">
    <location>
        <begin position="83"/>
        <end position="197"/>
    </location>
</feature>
<evidence type="ECO:0000259" key="1">
    <source>
        <dbReference type="Pfam" id="PF19512"/>
    </source>
</evidence>
<dbReference type="EMBL" id="SNRY01000811">
    <property type="protein sequence ID" value="KAA6336279.1"/>
    <property type="molecule type" value="Genomic_DNA"/>
</dbReference>
<reference evidence="2" key="1">
    <citation type="submission" date="2019-03" db="EMBL/GenBank/DDBJ databases">
        <title>Single cell metagenomics reveals metabolic interactions within the superorganism composed of flagellate Streblomastix strix and complex community of Bacteroidetes bacteria on its surface.</title>
        <authorList>
            <person name="Treitli S.C."/>
            <person name="Kolisko M."/>
            <person name="Husnik F."/>
            <person name="Keeling P."/>
            <person name="Hampl V."/>
        </authorList>
    </citation>
    <scope>NUCLEOTIDE SEQUENCE</scope>
    <source>
        <strain evidence="2">STM</strain>
    </source>
</reference>
<accession>A0A5J4RRE0</accession>
<comment type="caution">
    <text evidence="2">The sequence shown here is derived from an EMBL/GenBank/DDBJ whole genome shotgun (WGS) entry which is preliminary data.</text>
</comment>
<dbReference type="InterPro" id="IPR046109">
    <property type="entry name" value="DUF6046"/>
</dbReference>
<organism evidence="2">
    <name type="scientific">termite gut metagenome</name>
    <dbReference type="NCBI Taxonomy" id="433724"/>
    <lineage>
        <taxon>unclassified sequences</taxon>
        <taxon>metagenomes</taxon>
        <taxon>organismal metagenomes</taxon>
    </lineage>
</organism>
<protein>
    <recommendedName>
        <fullName evidence="1">DUF6046 domain-containing protein</fullName>
    </recommendedName>
</protein>
<dbReference type="AlphaFoldDB" id="A0A5J4RRE0"/>